<evidence type="ECO:0000256" key="1">
    <source>
        <dbReference type="ARBA" id="ARBA00004592"/>
    </source>
</evidence>
<organism evidence="14 15">
    <name type="scientific">Colletotrichum higginsianum (strain IMI 349063)</name>
    <name type="common">Crucifer anthracnose fungus</name>
    <dbReference type="NCBI Taxonomy" id="759273"/>
    <lineage>
        <taxon>Eukaryota</taxon>
        <taxon>Fungi</taxon>
        <taxon>Dikarya</taxon>
        <taxon>Ascomycota</taxon>
        <taxon>Pezizomycotina</taxon>
        <taxon>Sordariomycetes</taxon>
        <taxon>Hypocreomycetidae</taxon>
        <taxon>Glomerellales</taxon>
        <taxon>Glomerellaceae</taxon>
        <taxon>Colletotrichum</taxon>
        <taxon>Colletotrichum destructivum species complex</taxon>
    </lineage>
</organism>
<reference evidence="15" key="1">
    <citation type="journal article" date="2017" name="BMC Genomics">
        <title>Gapless genome assembly of Colletotrichum higginsianum reveals chromosome structure and association of transposable elements with secondary metabolite gene clusters.</title>
        <authorList>
            <person name="Dallery J.-F."/>
            <person name="Lapalu N."/>
            <person name="Zampounis A."/>
            <person name="Pigne S."/>
            <person name="Luyten I."/>
            <person name="Amselem J."/>
            <person name="Wittenberg A.H.J."/>
            <person name="Zhou S."/>
            <person name="de Queiroz M.V."/>
            <person name="Robin G.P."/>
            <person name="Auger A."/>
            <person name="Hainaut M."/>
            <person name="Henrissat B."/>
            <person name="Kim K.-T."/>
            <person name="Lee Y.-H."/>
            <person name="Lespinet O."/>
            <person name="Schwartz D.C."/>
            <person name="Thon M.R."/>
            <person name="O'Connell R.J."/>
        </authorList>
    </citation>
    <scope>NUCLEOTIDE SEQUENCE [LARGE SCALE GENOMIC DNA]</scope>
    <source>
        <strain evidence="15">IMI 349063</strain>
    </source>
</reference>
<feature type="repeat" description="ARM" evidence="11">
    <location>
        <begin position="318"/>
        <end position="360"/>
    </location>
</feature>
<feature type="compositionally biased region" description="Polar residues" evidence="13">
    <location>
        <begin position="33"/>
        <end position="42"/>
    </location>
</feature>
<evidence type="ECO:0000256" key="12">
    <source>
        <dbReference type="RuleBase" id="RU369097"/>
    </source>
</evidence>
<comment type="similarity">
    <text evidence="2 12">Belongs to the beta-catenin family.</text>
</comment>
<evidence type="ECO:0000256" key="6">
    <source>
        <dbReference type="ARBA" id="ARBA00023136"/>
    </source>
</evidence>
<evidence type="ECO:0000313" key="14">
    <source>
        <dbReference type="EMBL" id="OBR10945.1"/>
    </source>
</evidence>
<dbReference type="Pfam" id="PF00514">
    <property type="entry name" value="Arm"/>
    <property type="match status" value="7"/>
</dbReference>
<dbReference type="PROSITE" id="PS50176">
    <property type="entry name" value="ARM_REPEAT"/>
    <property type="match status" value="7"/>
</dbReference>
<evidence type="ECO:0000313" key="15">
    <source>
        <dbReference type="Proteomes" id="UP000092177"/>
    </source>
</evidence>
<dbReference type="FunFam" id="1.25.10.10:FF:000095">
    <property type="entry name" value="Vacuolar protein 8"/>
    <property type="match status" value="1"/>
</dbReference>
<feature type="region of interest" description="Disordered" evidence="13">
    <location>
        <begin position="21"/>
        <end position="48"/>
    </location>
</feature>
<keyword evidence="5" id="KW-0677">Repeat</keyword>
<dbReference type="InterPro" id="IPR000225">
    <property type="entry name" value="Armadillo"/>
</dbReference>
<dbReference type="GO" id="GO:0000045">
    <property type="term" value="P:autophagosome assembly"/>
    <property type="evidence" value="ECO:0007669"/>
    <property type="project" value="TreeGrafter"/>
</dbReference>
<name>A0A1B7YG10_COLHI</name>
<gene>
    <name evidence="14" type="ORF">CH63R_06637</name>
</gene>
<comment type="caution">
    <text evidence="14">The sequence shown here is derived from an EMBL/GenBank/DDBJ whole genome shotgun (WGS) entry which is preliminary data.</text>
</comment>
<proteinExistence type="inferred from homology"/>
<feature type="repeat" description="ARM" evidence="11">
    <location>
        <begin position="193"/>
        <end position="235"/>
    </location>
</feature>
<sequence>MGVCQSCCGGTSFSIVTLSEPELTMPVQGEPATGSTSRSSPTAKGKLSPTFSSILKMYASSDKRGETDFFSGEPLRALSTLVFSENIDLQRSASLTFAEITERDVREVDRDTLEPILFLLQSPDIEVQRAASAALGNLAVNTENKVLIVQLGGLTPLIRQMLSPNVEVQCNAVGCITNLATHEENKAKIARSGALGPLTRLAKSRDMRVQRNATGALLNMTHSDENRQQLVNAGAIPVLVQLLSSSDVDVQYYCTTALSNIAVDANNRRKLAQTESKLVSSLVTLMDSSSPKVQCQAALALRNLASDEKYQLDIVRANGLAPLLRLLSSSYLPLILSAVACIRNISIHPLNESPIIEAGFLKPLVDLLGSTENEEIQCHAISTLRNLAASSDRNKALVLDAGAVQKCKQLVLDVPVTVQSEMTAAIAVLALSDELKSHLLNLGVFEVLIPLTHSPSIEVQGNSAAALGNLSSKGMWNFGPFTSHANAVSVGDYAVFVQDWKEPNGGIHGYLSRFLQSGDATFQHIAIWTLLQLLESEDKNLIQLIGQAQDIVDQIKEIANRQIEPDNEFEDDDEGEVVNLAQRCLELLGQSGSKTHIEG</sequence>
<comment type="function">
    <text evidence="9 12">Functions in both vacuole inheritance and protein targeting from the cytoplasm to vacuole.</text>
</comment>
<evidence type="ECO:0000256" key="11">
    <source>
        <dbReference type="PROSITE-ProRule" id="PRU00259"/>
    </source>
</evidence>
<dbReference type="OrthoDB" id="7537227at2759"/>
<evidence type="ECO:0000256" key="13">
    <source>
        <dbReference type="SAM" id="MobiDB-lite"/>
    </source>
</evidence>
<keyword evidence="6 12" id="KW-0472">Membrane</keyword>
<evidence type="ECO:0000256" key="7">
    <source>
        <dbReference type="ARBA" id="ARBA00023139"/>
    </source>
</evidence>
<feature type="repeat" description="ARM" evidence="11">
    <location>
        <begin position="234"/>
        <end position="276"/>
    </location>
</feature>
<evidence type="ECO:0000256" key="4">
    <source>
        <dbReference type="ARBA" id="ARBA00022707"/>
    </source>
</evidence>
<keyword evidence="8" id="KW-0449">Lipoprotein</keyword>
<dbReference type="EMBL" id="LTAN01000004">
    <property type="protein sequence ID" value="OBR10945.1"/>
    <property type="molecule type" value="Genomic_DNA"/>
</dbReference>
<protein>
    <recommendedName>
        <fullName evidence="10 12">Vacuolar protein 8</fullName>
    </recommendedName>
</protein>
<dbReference type="PANTHER" id="PTHR47249">
    <property type="entry name" value="VACUOLAR PROTEIN 8"/>
    <property type="match status" value="1"/>
</dbReference>
<dbReference type="InterPro" id="IPR011989">
    <property type="entry name" value="ARM-like"/>
</dbReference>
<dbReference type="VEuPathDB" id="FungiDB:CH63R_06637"/>
<feature type="repeat" description="ARM" evidence="11">
    <location>
        <begin position="111"/>
        <end position="153"/>
    </location>
</feature>
<evidence type="ECO:0000256" key="9">
    <source>
        <dbReference type="ARBA" id="ARBA00024821"/>
    </source>
</evidence>
<dbReference type="PANTHER" id="PTHR47249:SF1">
    <property type="entry name" value="VACUOLAR PROTEIN 8"/>
    <property type="match status" value="1"/>
</dbReference>
<dbReference type="SUPFAM" id="SSF48371">
    <property type="entry name" value="ARM repeat"/>
    <property type="match status" value="1"/>
</dbReference>
<accession>A0A1B7YG10</accession>
<feature type="repeat" description="ARM" evidence="11">
    <location>
        <begin position="152"/>
        <end position="194"/>
    </location>
</feature>
<comment type="subcellular location">
    <subcellularLocation>
        <location evidence="1 12">Vacuole membrane</location>
        <topology evidence="1 12">Lipid-anchor</topology>
    </subcellularLocation>
</comment>
<dbReference type="GeneID" id="28865719"/>
<dbReference type="AlphaFoldDB" id="A0A1B7YG10"/>
<feature type="repeat" description="ARM" evidence="11">
    <location>
        <begin position="359"/>
        <end position="402"/>
    </location>
</feature>
<keyword evidence="4" id="KW-0519">Myristate</keyword>
<dbReference type="Gene3D" id="1.25.10.10">
    <property type="entry name" value="Leucine-rich Repeat Variant"/>
    <property type="match status" value="2"/>
</dbReference>
<dbReference type="InterPro" id="IPR016024">
    <property type="entry name" value="ARM-type_fold"/>
</dbReference>
<evidence type="ECO:0000256" key="5">
    <source>
        <dbReference type="ARBA" id="ARBA00022737"/>
    </source>
</evidence>
<evidence type="ECO:0000256" key="8">
    <source>
        <dbReference type="ARBA" id="ARBA00023288"/>
    </source>
</evidence>
<dbReference type="GO" id="GO:0071562">
    <property type="term" value="P:nucleus-vacuole junction assembly"/>
    <property type="evidence" value="ECO:0007669"/>
    <property type="project" value="InterPro"/>
</dbReference>
<evidence type="ECO:0000256" key="2">
    <source>
        <dbReference type="ARBA" id="ARBA00005462"/>
    </source>
</evidence>
<evidence type="ECO:0000256" key="3">
    <source>
        <dbReference type="ARBA" id="ARBA00022554"/>
    </source>
</evidence>
<dbReference type="RefSeq" id="XP_018159462.1">
    <property type="nucleotide sequence ID" value="XM_018301612.1"/>
</dbReference>
<dbReference type="Proteomes" id="UP000092177">
    <property type="component" value="Chromosome 4"/>
</dbReference>
<keyword evidence="3 12" id="KW-0926">Vacuole</keyword>
<feature type="repeat" description="ARM" evidence="11">
    <location>
        <begin position="277"/>
        <end position="319"/>
    </location>
</feature>
<dbReference type="GO" id="GO:0043495">
    <property type="term" value="F:protein-membrane adaptor activity"/>
    <property type="evidence" value="ECO:0007669"/>
    <property type="project" value="InterPro"/>
</dbReference>
<dbReference type="KEGG" id="chig:CH63R_06637"/>
<dbReference type="GO" id="GO:0000329">
    <property type="term" value="C:fungal-type vacuole membrane"/>
    <property type="evidence" value="ECO:0007669"/>
    <property type="project" value="TreeGrafter"/>
</dbReference>
<dbReference type="SMART" id="SM00185">
    <property type="entry name" value="ARM"/>
    <property type="match status" value="9"/>
</dbReference>
<keyword evidence="7" id="KW-0564">Palmitate</keyword>
<dbReference type="FunFam" id="1.25.10.10:FF:000243">
    <property type="entry name" value="Putative Vacuolar protein 8"/>
    <property type="match status" value="1"/>
</dbReference>
<evidence type="ECO:0000256" key="10">
    <source>
        <dbReference type="ARBA" id="ARBA00026209"/>
    </source>
</evidence>
<dbReference type="InterPro" id="IPR045156">
    <property type="entry name" value="Vac8"/>
</dbReference>
<dbReference type="GO" id="GO:0000011">
    <property type="term" value="P:vacuole inheritance"/>
    <property type="evidence" value="ECO:0007669"/>
    <property type="project" value="UniProtKB-UniRule"/>
</dbReference>
<keyword evidence="15" id="KW-1185">Reference proteome</keyword>